<evidence type="ECO:0000313" key="9">
    <source>
        <dbReference type="Proteomes" id="UP000324575"/>
    </source>
</evidence>
<evidence type="ECO:0000256" key="2">
    <source>
        <dbReference type="ARBA" id="ARBA00006275"/>
    </source>
</evidence>
<dbReference type="Gene3D" id="1.25.40.390">
    <property type="match status" value="1"/>
</dbReference>
<dbReference type="Proteomes" id="UP000324575">
    <property type="component" value="Unassembled WGS sequence"/>
</dbReference>
<dbReference type="EMBL" id="SNRX01000028">
    <property type="protein sequence ID" value="KAA6301107.1"/>
    <property type="molecule type" value="Genomic_DNA"/>
</dbReference>
<proteinExistence type="inferred from homology"/>
<comment type="similarity">
    <text evidence="2">Belongs to the SusD family.</text>
</comment>
<sequence length="484" mass="55449">MKKNSIYLLCVYIIAMTTACNDMDLFPHDQLGAETFWKTEGDIQMGVAGVYSTIKSDALDFHRYRVDNITDNSWQWTNGGSSGIVQRGSIEPTTGGVISTMYNANYKGIAACNNFMKNFPTAKVNAKISETKANEYEAEIRFLRALFYFDLVYFYGDVPLYKEAIESVEASKVKQSPASEVYAFIKEDIDFAIEYLPATAYGSGHAVKGSAQALKARIALFQSDWNTVESVTKEIISSGTYELADSYWSIFIKREGQKNNPEILFSVTYLNPDIRHNAETEYYYQCEIEPMDNLMKCYDPEDVRLKEWYVNVGLNQKTFENPFGETATVEQGSQTGWLLLKHMDKYRKETYSLSNYDFRTDNDIILLRYADVYLMYIEAMVEKGSGNTTDALALKAMNEIRTRAGLAPATSISRDLLRLERRRELAFEGLRHFDLVRWRTAKEVMTGLDTPMGPCLFYDHYYTWPFPQSEMDINPQLDQKPGYL</sequence>
<evidence type="ECO:0000256" key="5">
    <source>
        <dbReference type="ARBA" id="ARBA00023237"/>
    </source>
</evidence>
<dbReference type="PROSITE" id="PS51257">
    <property type="entry name" value="PROKAR_LIPOPROTEIN"/>
    <property type="match status" value="1"/>
</dbReference>
<evidence type="ECO:0000256" key="1">
    <source>
        <dbReference type="ARBA" id="ARBA00004442"/>
    </source>
</evidence>
<accession>A0A5M8NX78</accession>
<evidence type="ECO:0000259" key="7">
    <source>
        <dbReference type="Pfam" id="PF14322"/>
    </source>
</evidence>
<dbReference type="GO" id="GO:0009279">
    <property type="term" value="C:cell outer membrane"/>
    <property type="evidence" value="ECO:0007669"/>
    <property type="project" value="UniProtKB-SubCell"/>
</dbReference>
<keyword evidence="3" id="KW-0732">Signal</keyword>
<evidence type="ECO:0000256" key="4">
    <source>
        <dbReference type="ARBA" id="ARBA00023136"/>
    </source>
</evidence>
<name>A0A5M8NX78_9BACT</name>
<comment type="subcellular location">
    <subcellularLocation>
        <location evidence="1">Cell outer membrane</location>
    </subcellularLocation>
</comment>
<evidence type="ECO:0000313" key="8">
    <source>
        <dbReference type="EMBL" id="KAA6301107.1"/>
    </source>
</evidence>
<comment type="caution">
    <text evidence="8">The sequence shown here is derived from an EMBL/GenBank/DDBJ whole genome shotgun (WGS) entry which is preliminary data.</text>
</comment>
<feature type="domain" description="SusD-like N-terminal" evidence="7">
    <location>
        <begin position="46"/>
        <end position="220"/>
    </location>
</feature>
<keyword evidence="5" id="KW-0998">Cell outer membrane</keyword>
<dbReference type="Pfam" id="PF14322">
    <property type="entry name" value="SusD-like_3"/>
    <property type="match status" value="1"/>
</dbReference>
<feature type="domain" description="RagB/SusD" evidence="6">
    <location>
        <begin position="264"/>
        <end position="483"/>
    </location>
</feature>
<dbReference type="InterPro" id="IPR012944">
    <property type="entry name" value="SusD_RagB_dom"/>
</dbReference>
<dbReference type="InterPro" id="IPR033985">
    <property type="entry name" value="SusD-like_N"/>
</dbReference>
<dbReference type="Pfam" id="PF07980">
    <property type="entry name" value="SusD_RagB"/>
    <property type="match status" value="1"/>
</dbReference>
<reference evidence="8 9" key="1">
    <citation type="submission" date="2019-03" db="EMBL/GenBank/DDBJ databases">
        <title>Single cell metagenomics reveals metabolic interactions within the superorganism composed of flagellate Streblomastix strix and complex community of Bacteroidetes bacteria on its surface.</title>
        <authorList>
            <person name="Treitli S.C."/>
            <person name="Kolisko M."/>
            <person name="Husnik F."/>
            <person name="Keeling P."/>
            <person name="Hampl V."/>
        </authorList>
    </citation>
    <scope>NUCLEOTIDE SEQUENCE [LARGE SCALE GENOMIC DNA]</scope>
    <source>
        <strain evidence="8">St1</strain>
    </source>
</reference>
<gene>
    <name evidence="8" type="ORF">EZS26_002755</name>
</gene>
<evidence type="ECO:0000259" key="6">
    <source>
        <dbReference type="Pfam" id="PF07980"/>
    </source>
</evidence>
<dbReference type="AlphaFoldDB" id="A0A5M8NX78"/>
<protein>
    <submittedName>
        <fullName evidence="8">RagB/SusD family nutrient uptake outer membrane protein</fullName>
    </submittedName>
</protein>
<dbReference type="InterPro" id="IPR011990">
    <property type="entry name" value="TPR-like_helical_dom_sf"/>
</dbReference>
<evidence type="ECO:0000256" key="3">
    <source>
        <dbReference type="ARBA" id="ARBA00022729"/>
    </source>
</evidence>
<dbReference type="SUPFAM" id="SSF48452">
    <property type="entry name" value="TPR-like"/>
    <property type="match status" value="1"/>
</dbReference>
<keyword evidence="4" id="KW-0472">Membrane</keyword>
<organism evidence="8 9">
    <name type="scientific">Candidatus Ordinivivax streblomastigis</name>
    <dbReference type="NCBI Taxonomy" id="2540710"/>
    <lineage>
        <taxon>Bacteria</taxon>
        <taxon>Pseudomonadati</taxon>
        <taxon>Bacteroidota</taxon>
        <taxon>Bacteroidia</taxon>
        <taxon>Bacteroidales</taxon>
        <taxon>Candidatus Ordinivivax</taxon>
    </lineage>
</organism>